<keyword evidence="3 10" id="KW-0255">Endonuclease</keyword>
<dbReference type="HAMAP" id="MF_01470">
    <property type="entry name" value="Cas1"/>
    <property type="match status" value="1"/>
</dbReference>
<comment type="similarity">
    <text evidence="10">Belongs to the CRISPR-associated endonuclease Cas1 family.</text>
</comment>
<dbReference type="Gene3D" id="3.100.10.20">
    <property type="entry name" value="CRISPR-associated endonuclease Cas1, N-terminal domain"/>
    <property type="match status" value="1"/>
</dbReference>
<dbReference type="GO" id="GO:0004519">
    <property type="term" value="F:endonuclease activity"/>
    <property type="evidence" value="ECO:0007669"/>
    <property type="project" value="UniProtKB-UniRule"/>
</dbReference>
<evidence type="ECO:0000256" key="4">
    <source>
        <dbReference type="ARBA" id="ARBA00022801"/>
    </source>
</evidence>
<evidence type="ECO:0000256" key="10">
    <source>
        <dbReference type="HAMAP-Rule" id="MF_01470"/>
    </source>
</evidence>
<dbReference type="GO" id="GO:0016787">
    <property type="term" value="F:hydrolase activity"/>
    <property type="evidence" value="ECO:0007669"/>
    <property type="project" value="UniProtKB-KW"/>
</dbReference>
<evidence type="ECO:0000256" key="2">
    <source>
        <dbReference type="ARBA" id="ARBA00022723"/>
    </source>
</evidence>
<keyword evidence="4 10" id="KW-0378">Hydrolase</keyword>
<comment type="subunit">
    <text evidence="9 10">Homodimer, forms a heterotetramer with a Cas2 homodimer.</text>
</comment>
<dbReference type="EMBL" id="CP042327">
    <property type="protein sequence ID" value="QDZ41595.1"/>
    <property type="molecule type" value="Genomic_DNA"/>
</dbReference>
<gene>
    <name evidence="10 11" type="primary">cas1</name>
    <name evidence="11" type="ORF">FRE64_16610</name>
</gene>
<evidence type="ECO:0000256" key="9">
    <source>
        <dbReference type="ARBA" id="ARBA00038592"/>
    </source>
</evidence>
<dbReference type="InterPro" id="IPR042206">
    <property type="entry name" value="CRISPR-assoc_Cas1_C"/>
</dbReference>
<geneLocation type="plasmid" evidence="12">
    <name>peu1</name>
</geneLocation>
<dbReference type="InterPro" id="IPR002729">
    <property type="entry name" value="CRISPR-assoc_Cas1"/>
</dbReference>
<protein>
    <recommendedName>
        <fullName evidence="10">CRISPR-associated endonuclease Cas1</fullName>
        <ecNumber evidence="10">3.1.-.-</ecNumber>
    </recommendedName>
</protein>
<dbReference type="InterPro" id="IPR042211">
    <property type="entry name" value="CRISPR-assoc_Cas1_N"/>
</dbReference>
<dbReference type="GO" id="GO:0051607">
    <property type="term" value="P:defense response to virus"/>
    <property type="evidence" value="ECO:0007669"/>
    <property type="project" value="UniProtKB-UniRule"/>
</dbReference>
<feature type="binding site" evidence="10">
    <location>
        <position position="237"/>
    </location>
    <ligand>
        <name>Mn(2+)</name>
        <dbReference type="ChEBI" id="CHEBI:29035"/>
    </ligand>
</feature>
<sequence>MHTLYVAQQGCYVCREQQKLLIKKGEDVLGEVQIPLLEQVLVFGRSQITTQAIQVCLQEDIPIAFLSRMGYCYGRIMPIERGYRQLSRYQQQLTPQERLIIAQRIVETKLKNSRVFLMRQYRTCQKESISLAIKSLNYFAQKTLTVSHLDQLMGIEGSGAVQYFQALGECIAYDEFKLLARTRRPPTNPTNALLSFGYQILWNHLLTLIEMQGLDPYYACLHQGSERHAALASDLIEEFRVPIVDSLVLWLINTRTMNPEQDFRYQEGGCFLNAVGRKKFLNAWLKRMEQPVGTEKQPRWDMLTRQIRQYKEFVYHPVQGYTPYEIQ</sequence>
<dbReference type="EC" id="3.1.-.-" evidence="10"/>
<evidence type="ECO:0000313" key="11">
    <source>
        <dbReference type="EMBL" id="QDZ41595.1"/>
    </source>
</evidence>
<dbReference type="Gene3D" id="1.20.120.920">
    <property type="entry name" value="CRISPR-associated endonuclease Cas1, C-terminal domain"/>
    <property type="match status" value="1"/>
</dbReference>
<comment type="cofactor">
    <cofactor evidence="10">
        <name>Mg(2+)</name>
        <dbReference type="ChEBI" id="CHEBI:18420"/>
    </cofactor>
    <cofactor evidence="10">
        <name>Mn(2+)</name>
        <dbReference type="ChEBI" id="CHEBI:29035"/>
    </cofactor>
</comment>
<feature type="binding site" evidence="10">
    <location>
        <position position="222"/>
    </location>
    <ligand>
        <name>Mn(2+)</name>
        <dbReference type="ChEBI" id="CHEBI:29035"/>
    </ligand>
</feature>
<evidence type="ECO:0000256" key="8">
    <source>
        <dbReference type="ARBA" id="ARBA00023211"/>
    </source>
</evidence>
<dbReference type="GO" id="GO:0043571">
    <property type="term" value="P:maintenance of CRISPR repeat elements"/>
    <property type="evidence" value="ECO:0007669"/>
    <property type="project" value="UniProtKB-UniRule"/>
</dbReference>
<evidence type="ECO:0000256" key="1">
    <source>
        <dbReference type="ARBA" id="ARBA00022722"/>
    </source>
</evidence>
<keyword evidence="5 10" id="KW-0460">Magnesium</keyword>
<comment type="function">
    <text evidence="10">CRISPR (clustered regularly interspaced short palindromic repeat), is an adaptive immune system that provides protection against mobile genetic elements (viruses, transposable elements and conjugative plasmids). CRISPR clusters contain spacers, sequences complementary to antecedent mobile elements, and target invading nucleic acids. CRISPR clusters are transcribed and processed into CRISPR RNA (crRNA). Acts as a dsDNA endonuclease. Involved in the integration of spacer DNA into the CRISPR cassette.</text>
</comment>
<dbReference type="RefSeq" id="WP_146297484.1">
    <property type="nucleotide sequence ID" value="NZ_CP042327.1"/>
</dbReference>
<keyword evidence="7 10" id="KW-0238">DNA-binding</keyword>
<dbReference type="NCBIfam" id="TIGR00287">
    <property type="entry name" value="cas1"/>
    <property type="match status" value="1"/>
</dbReference>
<feature type="binding site" evidence="10">
    <location>
        <position position="156"/>
    </location>
    <ligand>
        <name>Mn(2+)</name>
        <dbReference type="ChEBI" id="CHEBI:29035"/>
    </ligand>
</feature>
<keyword evidence="1 10" id="KW-0540">Nuclease</keyword>
<dbReference type="CDD" id="cd09634">
    <property type="entry name" value="Cas1_I-II-III"/>
    <property type="match status" value="1"/>
</dbReference>
<dbReference type="Proteomes" id="UP000318453">
    <property type="component" value="Plasmid pEu1"/>
</dbReference>
<dbReference type="InterPro" id="IPR050646">
    <property type="entry name" value="Cas1"/>
</dbReference>
<keyword evidence="6 10" id="KW-0051">Antiviral defense</keyword>
<keyword evidence="2 10" id="KW-0479">Metal-binding</keyword>
<dbReference type="OrthoDB" id="9803119at2"/>
<dbReference type="KEGG" id="enn:FRE64_16610"/>
<name>A0A5B8NTD4_9CHRO</name>
<dbReference type="Pfam" id="PF01867">
    <property type="entry name" value="Cas_Cas1"/>
    <property type="match status" value="1"/>
</dbReference>
<evidence type="ECO:0000256" key="3">
    <source>
        <dbReference type="ARBA" id="ARBA00022759"/>
    </source>
</evidence>
<dbReference type="GO" id="GO:0046872">
    <property type="term" value="F:metal ion binding"/>
    <property type="evidence" value="ECO:0007669"/>
    <property type="project" value="UniProtKB-UniRule"/>
</dbReference>
<accession>A0A5B8NTD4</accession>
<keyword evidence="11" id="KW-0614">Plasmid</keyword>
<dbReference type="PANTHER" id="PTHR34353">
    <property type="entry name" value="CRISPR-ASSOCIATED ENDONUCLEASE CAS1 1"/>
    <property type="match status" value="1"/>
</dbReference>
<dbReference type="PANTHER" id="PTHR34353:SF2">
    <property type="entry name" value="CRISPR-ASSOCIATED ENDONUCLEASE CAS1 1"/>
    <property type="match status" value="1"/>
</dbReference>
<evidence type="ECO:0000256" key="7">
    <source>
        <dbReference type="ARBA" id="ARBA00023125"/>
    </source>
</evidence>
<proteinExistence type="inferred from homology"/>
<keyword evidence="8 10" id="KW-0464">Manganese</keyword>
<organism evidence="11 12">
    <name type="scientific">Euhalothece natronophila Z-M001</name>
    <dbReference type="NCBI Taxonomy" id="522448"/>
    <lineage>
        <taxon>Bacteria</taxon>
        <taxon>Bacillati</taxon>
        <taxon>Cyanobacteriota</taxon>
        <taxon>Cyanophyceae</taxon>
        <taxon>Oscillatoriophycideae</taxon>
        <taxon>Chroococcales</taxon>
        <taxon>Halothecacae</taxon>
        <taxon>Halothece cluster</taxon>
        <taxon>Euhalothece</taxon>
    </lineage>
</organism>
<reference evidence="11 12" key="1">
    <citation type="submission" date="2019-08" db="EMBL/GenBank/DDBJ databases">
        <title>Carotenoids and Carotenoid Binding Proteins in the Halophilic Cyanobacterium Euhalothece sp. ZM00.</title>
        <authorList>
            <person name="Cho S.M."/>
            <person name="Song J.Y."/>
            <person name="Park Y.-I."/>
        </authorList>
    </citation>
    <scope>NUCLEOTIDE SEQUENCE [LARGE SCALE GENOMIC DNA]</scope>
    <source>
        <strain evidence="11 12">Z-M001</strain>
        <plasmid evidence="12">peu1</plasmid>
    </source>
</reference>
<evidence type="ECO:0000313" key="12">
    <source>
        <dbReference type="Proteomes" id="UP000318453"/>
    </source>
</evidence>
<evidence type="ECO:0000256" key="5">
    <source>
        <dbReference type="ARBA" id="ARBA00022842"/>
    </source>
</evidence>
<dbReference type="AlphaFoldDB" id="A0A5B8NTD4"/>
<evidence type="ECO:0000256" key="6">
    <source>
        <dbReference type="ARBA" id="ARBA00023118"/>
    </source>
</evidence>
<dbReference type="GO" id="GO:0003677">
    <property type="term" value="F:DNA binding"/>
    <property type="evidence" value="ECO:0007669"/>
    <property type="project" value="UniProtKB-KW"/>
</dbReference>
<keyword evidence="12" id="KW-1185">Reference proteome</keyword>